<evidence type="ECO:0000313" key="8">
    <source>
        <dbReference type="EMBL" id="KAB7742170.1"/>
    </source>
</evidence>
<dbReference type="GO" id="GO:0003677">
    <property type="term" value="F:DNA binding"/>
    <property type="evidence" value="ECO:0007669"/>
    <property type="project" value="UniProtKB-UniRule"/>
</dbReference>
<feature type="domain" description="Tyr recombinase" evidence="6">
    <location>
        <begin position="211"/>
        <end position="415"/>
    </location>
</feature>
<dbReference type="Gene3D" id="1.10.150.130">
    <property type="match status" value="1"/>
</dbReference>
<gene>
    <name evidence="8" type="ORF">F2P47_02545</name>
</gene>
<dbReference type="InterPro" id="IPR050090">
    <property type="entry name" value="Tyrosine_recombinase_XerCD"/>
</dbReference>
<dbReference type="EMBL" id="WESC01000002">
    <property type="protein sequence ID" value="KAB7742170.1"/>
    <property type="molecule type" value="Genomic_DNA"/>
</dbReference>
<dbReference type="Pfam" id="PF00589">
    <property type="entry name" value="Phage_integrase"/>
    <property type="match status" value="1"/>
</dbReference>
<dbReference type="PANTHER" id="PTHR30349:SF81">
    <property type="entry name" value="TYROSINE RECOMBINASE XERC"/>
    <property type="match status" value="1"/>
</dbReference>
<dbReference type="InterPro" id="IPR011010">
    <property type="entry name" value="DNA_brk_join_enz"/>
</dbReference>
<evidence type="ECO:0000256" key="1">
    <source>
        <dbReference type="ARBA" id="ARBA00022829"/>
    </source>
</evidence>
<dbReference type="CDD" id="cd00397">
    <property type="entry name" value="DNA_BRE_C"/>
    <property type="match status" value="1"/>
</dbReference>
<dbReference type="InterPro" id="IPR002104">
    <property type="entry name" value="Integrase_catalytic"/>
</dbReference>
<evidence type="ECO:0000256" key="3">
    <source>
        <dbReference type="ARBA" id="ARBA00023125"/>
    </source>
</evidence>
<dbReference type="GO" id="GO:0007059">
    <property type="term" value="P:chromosome segregation"/>
    <property type="evidence" value="ECO:0007669"/>
    <property type="project" value="UniProtKB-KW"/>
</dbReference>
<dbReference type="GO" id="GO:0015074">
    <property type="term" value="P:DNA integration"/>
    <property type="evidence" value="ECO:0007669"/>
    <property type="project" value="UniProtKB-KW"/>
</dbReference>
<dbReference type="GO" id="GO:0006310">
    <property type="term" value="P:DNA recombination"/>
    <property type="evidence" value="ECO:0007669"/>
    <property type="project" value="UniProtKB-KW"/>
</dbReference>
<feature type="domain" description="Core-binding (CB)" evidence="7">
    <location>
        <begin position="91"/>
        <end position="181"/>
    </location>
</feature>
<dbReference type="PROSITE" id="PS51900">
    <property type="entry name" value="CB"/>
    <property type="match status" value="1"/>
</dbReference>
<evidence type="ECO:0000313" key="9">
    <source>
        <dbReference type="Proteomes" id="UP000468901"/>
    </source>
</evidence>
<dbReference type="Gene3D" id="1.10.443.10">
    <property type="entry name" value="Intergrase catalytic core"/>
    <property type="match status" value="1"/>
</dbReference>
<accession>A0A6N6VKY9</accession>
<dbReference type="Proteomes" id="UP000468901">
    <property type="component" value="Unassembled WGS sequence"/>
</dbReference>
<dbReference type="PANTHER" id="PTHR30349">
    <property type="entry name" value="PHAGE INTEGRASE-RELATED"/>
    <property type="match status" value="1"/>
</dbReference>
<proteinExistence type="predicted"/>
<evidence type="ECO:0000256" key="5">
    <source>
        <dbReference type="PROSITE-ProRule" id="PRU01248"/>
    </source>
</evidence>
<keyword evidence="9" id="KW-1185">Reference proteome</keyword>
<comment type="caution">
    <text evidence="8">The sequence shown here is derived from an EMBL/GenBank/DDBJ whole genome shotgun (WGS) entry which is preliminary data.</text>
</comment>
<dbReference type="SUPFAM" id="SSF56349">
    <property type="entry name" value="DNA breaking-rejoining enzymes"/>
    <property type="match status" value="1"/>
</dbReference>
<evidence type="ECO:0000259" key="6">
    <source>
        <dbReference type="PROSITE" id="PS51898"/>
    </source>
</evidence>
<keyword evidence="4" id="KW-0233">DNA recombination</keyword>
<dbReference type="InterPro" id="IPR044068">
    <property type="entry name" value="CB"/>
</dbReference>
<dbReference type="InterPro" id="IPR010998">
    <property type="entry name" value="Integrase_recombinase_N"/>
</dbReference>
<dbReference type="PROSITE" id="PS51898">
    <property type="entry name" value="TYR_RECOMBINASE"/>
    <property type="match status" value="1"/>
</dbReference>
<keyword evidence="2" id="KW-0229">DNA integration</keyword>
<keyword evidence="3 5" id="KW-0238">DNA-binding</keyword>
<dbReference type="AlphaFoldDB" id="A0A6N6VKY9"/>
<evidence type="ECO:0000256" key="4">
    <source>
        <dbReference type="ARBA" id="ARBA00023172"/>
    </source>
</evidence>
<dbReference type="InterPro" id="IPR013762">
    <property type="entry name" value="Integrase-like_cat_sf"/>
</dbReference>
<name>A0A6N6VKY9_9HYPH</name>
<keyword evidence="1" id="KW-0159">Chromosome partition</keyword>
<evidence type="ECO:0000256" key="2">
    <source>
        <dbReference type="ARBA" id="ARBA00022908"/>
    </source>
</evidence>
<protein>
    <submittedName>
        <fullName evidence="8">Tyrosine-type recombinase/integrase</fullName>
    </submittedName>
</protein>
<organism evidence="8 9">
    <name type="scientific">Parvibaculum sedimenti</name>
    <dbReference type="NCBI Taxonomy" id="2608632"/>
    <lineage>
        <taxon>Bacteria</taxon>
        <taxon>Pseudomonadati</taxon>
        <taxon>Pseudomonadota</taxon>
        <taxon>Alphaproteobacteria</taxon>
        <taxon>Hyphomicrobiales</taxon>
        <taxon>Parvibaculaceae</taxon>
        <taxon>Parvibaculum</taxon>
    </lineage>
</organism>
<evidence type="ECO:0000259" key="7">
    <source>
        <dbReference type="PROSITE" id="PS51900"/>
    </source>
</evidence>
<reference evidence="8 9" key="1">
    <citation type="submission" date="2019-09" db="EMBL/GenBank/DDBJ databases">
        <title>Parvibaculum sedimenti sp. nov., isolated from sediment.</title>
        <authorList>
            <person name="Wang Y."/>
        </authorList>
    </citation>
    <scope>NUCLEOTIDE SEQUENCE [LARGE SCALE GENOMIC DNA]</scope>
    <source>
        <strain evidence="8 9">HXT-9</strain>
    </source>
</reference>
<sequence>MNSSVSGASVPSCRLTARLRRSHPAKAQLVSRACARIAVAQSFGLWARRGRPHSSKNMRSRAETRNDTSVRTLFSLLLCIEQFRIVEMSNPKNDRRRLAYQAHLRHAKGLSEKSMDAALSALTEFEVFTRHRDFRLLHREQIIGFKDHLMTRASRADGQPLSASTIIHTLGHCRAFFAWLVEQRGYRSMNATEVDYFAPPRREVMLARTLPPKPVPTPDEVRRILSTMPGETLHARRDRAIVAFMYLTGIRVNAVASLHLRHLDMVSRTVFQDAGVVRVKFSKSQVTSFFPVGNDIEQMVADWALELCQRGYSPDDPLFPRNGELGANGDSEIARECWSNSAPIRRIFKRAFEDAGISYYTPHAFRKTLTRLGLGMCDTVEELWAWSLNLGHNSLNTTLQHYGVPSDERRRHVLGALGRSMDETMDEGTVAFLSLFRANPALAQAARIFARQERSAE</sequence>